<evidence type="ECO:0000313" key="2">
    <source>
        <dbReference type="EMBL" id="CAF5117544.1"/>
    </source>
</evidence>
<evidence type="ECO:0000313" key="4">
    <source>
        <dbReference type="Proteomes" id="UP000663848"/>
    </source>
</evidence>
<proteinExistence type="predicted"/>
<dbReference type="EMBL" id="CAJOBR010078755">
    <property type="protein sequence ID" value="CAF5118090.1"/>
    <property type="molecule type" value="Genomic_DNA"/>
</dbReference>
<feature type="non-terminal residue" evidence="3">
    <location>
        <position position="1"/>
    </location>
</feature>
<dbReference type="EMBL" id="CAJOBR010078514">
    <property type="protein sequence ID" value="CAF5117544.1"/>
    <property type="molecule type" value="Genomic_DNA"/>
</dbReference>
<dbReference type="Proteomes" id="UP000663848">
    <property type="component" value="Unassembled WGS sequence"/>
</dbReference>
<gene>
    <name evidence="2" type="ORF">QYT958_LOCUS45846</name>
    <name evidence="3" type="ORF">QYT958_LOCUS45878</name>
</gene>
<feature type="non-terminal residue" evidence="3">
    <location>
        <position position="72"/>
    </location>
</feature>
<keyword evidence="1" id="KW-0175">Coiled coil</keyword>
<organism evidence="3 4">
    <name type="scientific">Rotaria socialis</name>
    <dbReference type="NCBI Taxonomy" id="392032"/>
    <lineage>
        <taxon>Eukaryota</taxon>
        <taxon>Metazoa</taxon>
        <taxon>Spiralia</taxon>
        <taxon>Gnathifera</taxon>
        <taxon>Rotifera</taxon>
        <taxon>Eurotatoria</taxon>
        <taxon>Bdelloidea</taxon>
        <taxon>Philodinida</taxon>
        <taxon>Philodinidae</taxon>
        <taxon>Rotaria</taxon>
    </lineage>
</organism>
<feature type="coiled-coil region" evidence="1">
    <location>
        <begin position="34"/>
        <end position="61"/>
    </location>
</feature>
<sequence>MLEREKKRDEEVLTLKRSLEQVHEERESVIGELRLKYTKQIEDLTSQFENTKKQFQTITKDRQQQQSDLTDR</sequence>
<dbReference type="AlphaFoldDB" id="A0A822F0V4"/>
<name>A0A822F0V4_9BILA</name>
<reference evidence="3" key="1">
    <citation type="submission" date="2021-02" db="EMBL/GenBank/DDBJ databases">
        <authorList>
            <person name="Nowell W R."/>
        </authorList>
    </citation>
    <scope>NUCLEOTIDE SEQUENCE</scope>
</reference>
<accession>A0A822F0V4</accession>
<evidence type="ECO:0000256" key="1">
    <source>
        <dbReference type="SAM" id="Coils"/>
    </source>
</evidence>
<comment type="caution">
    <text evidence="3">The sequence shown here is derived from an EMBL/GenBank/DDBJ whole genome shotgun (WGS) entry which is preliminary data.</text>
</comment>
<evidence type="ECO:0000313" key="3">
    <source>
        <dbReference type="EMBL" id="CAF5118090.1"/>
    </source>
</evidence>
<protein>
    <submittedName>
        <fullName evidence="3">Uncharacterized protein</fullName>
    </submittedName>
</protein>